<protein>
    <submittedName>
        <fullName evidence="2">Uncharacterized protein</fullName>
    </submittedName>
</protein>
<feature type="region of interest" description="Disordered" evidence="1">
    <location>
        <begin position="1"/>
        <end position="27"/>
    </location>
</feature>
<evidence type="ECO:0000313" key="3">
    <source>
        <dbReference type="Proteomes" id="UP000016922"/>
    </source>
</evidence>
<dbReference type="HOGENOM" id="CLU_2671272_0_0_1"/>
<feature type="compositionally biased region" description="Basic and acidic residues" evidence="1">
    <location>
        <begin position="15"/>
        <end position="27"/>
    </location>
</feature>
<name>S3CXT4_GLAL2</name>
<organism evidence="2 3">
    <name type="scientific">Glarea lozoyensis (strain ATCC 20868 / MF5171)</name>
    <dbReference type="NCBI Taxonomy" id="1116229"/>
    <lineage>
        <taxon>Eukaryota</taxon>
        <taxon>Fungi</taxon>
        <taxon>Dikarya</taxon>
        <taxon>Ascomycota</taxon>
        <taxon>Pezizomycotina</taxon>
        <taxon>Leotiomycetes</taxon>
        <taxon>Helotiales</taxon>
        <taxon>Helotiaceae</taxon>
        <taxon>Glarea</taxon>
    </lineage>
</organism>
<gene>
    <name evidence="2" type="ORF">GLAREA_03372</name>
</gene>
<accession>S3CXT4</accession>
<proteinExistence type="predicted"/>
<evidence type="ECO:0000313" key="2">
    <source>
        <dbReference type="EMBL" id="EPE30405.1"/>
    </source>
</evidence>
<dbReference type="Proteomes" id="UP000016922">
    <property type="component" value="Unassembled WGS sequence"/>
</dbReference>
<feature type="region of interest" description="Disordered" evidence="1">
    <location>
        <begin position="52"/>
        <end position="75"/>
    </location>
</feature>
<evidence type="ECO:0000256" key="1">
    <source>
        <dbReference type="SAM" id="MobiDB-lite"/>
    </source>
</evidence>
<dbReference type="EMBL" id="KE145363">
    <property type="protein sequence ID" value="EPE30405.1"/>
    <property type="molecule type" value="Genomic_DNA"/>
</dbReference>
<dbReference type="RefSeq" id="XP_008081816.1">
    <property type="nucleotide sequence ID" value="XM_008083625.1"/>
</dbReference>
<reference evidence="2 3" key="1">
    <citation type="journal article" date="2013" name="BMC Genomics">
        <title>Genomics-driven discovery of the pneumocandin biosynthetic gene cluster in the fungus Glarea lozoyensis.</title>
        <authorList>
            <person name="Chen L."/>
            <person name="Yue Q."/>
            <person name="Zhang X."/>
            <person name="Xiang M."/>
            <person name="Wang C."/>
            <person name="Li S."/>
            <person name="Che Y."/>
            <person name="Ortiz-Lopez F.J."/>
            <person name="Bills G.F."/>
            <person name="Liu X."/>
            <person name="An Z."/>
        </authorList>
    </citation>
    <scope>NUCLEOTIDE SEQUENCE [LARGE SCALE GENOMIC DNA]</scope>
    <source>
        <strain evidence="3">ATCC 20868 / MF5171</strain>
    </source>
</reference>
<sequence length="75" mass="8324">MKQPISNNVNEDEANERKTISTLDTGREPKRFCAAWDHTLEATPMLRESLGRIPRNVGRTGGDWTGLPSAGKKSE</sequence>
<dbReference type="GeneID" id="19462427"/>
<dbReference type="AlphaFoldDB" id="S3CXT4"/>
<keyword evidence="3" id="KW-1185">Reference proteome</keyword>
<dbReference type="KEGG" id="glz:GLAREA_03372"/>